<organism evidence="2 3">
    <name type="scientific">Hirundo rustica rustica</name>
    <dbReference type="NCBI Taxonomy" id="333673"/>
    <lineage>
        <taxon>Eukaryota</taxon>
        <taxon>Metazoa</taxon>
        <taxon>Chordata</taxon>
        <taxon>Craniata</taxon>
        <taxon>Vertebrata</taxon>
        <taxon>Euteleostomi</taxon>
        <taxon>Archelosauria</taxon>
        <taxon>Archosauria</taxon>
        <taxon>Dinosauria</taxon>
        <taxon>Saurischia</taxon>
        <taxon>Theropoda</taxon>
        <taxon>Coelurosauria</taxon>
        <taxon>Aves</taxon>
        <taxon>Neognathae</taxon>
        <taxon>Neoaves</taxon>
        <taxon>Telluraves</taxon>
        <taxon>Australaves</taxon>
        <taxon>Passeriformes</taxon>
        <taxon>Sylvioidea</taxon>
        <taxon>Hirundinidae</taxon>
        <taxon>Hirundo</taxon>
    </lineage>
</organism>
<feature type="domain" description="Reverse transcriptase" evidence="1">
    <location>
        <begin position="1"/>
        <end position="114"/>
    </location>
</feature>
<keyword evidence="3" id="KW-1185">Reference proteome</keyword>
<dbReference type="PROSITE" id="PS50878">
    <property type="entry name" value="RT_POL"/>
    <property type="match status" value="1"/>
</dbReference>
<protein>
    <recommendedName>
        <fullName evidence="1">Reverse transcriptase domain-containing protein</fullName>
    </recommendedName>
</protein>
<dbReference type="OrthoDB" id="10056483at2759"/>
<reference evidence="2 3" key="1">
    <citation type="submission" date="2018-07" db="EMBL/GenBank/DDBJ databases">
        <title>A high quality draft genome assembly of the barn swallow (H. rustica rustica).</title>
        <authorList>
            <person name="Formenti G."/>
            <person name="Chiara M."/>
            <person name="Poveda L."/>
            <person name="Francoijs K.-J."/>
            <person name="Bonisoli-Alquati A."/>
            <person name="Canova L."/>
            <person name="Gianfranceschi L."/>
            <person name="Horner D.S."/>
            <person name="Saino N."/>
        </authorList>
    </citation>
    <scope>NUCLEOTIDE SEQUENCE [LARGE SCALE GENOMIC DNA]</scope>
    <source>
        <strain evidence="2">Chelidonia</strain>
        <tissue evidence="2">Blood</tissue>
    </source>
</reference>
<name>A0A3M0LCQ8_HIRRU</name>
<dbReference type="AlphaFoldDB" id="A0A3M0LCQ8"/>
<evidence type="ECO:0000313" key="2">
    <source>
        <dbReference type="EMBL" id="RMC21744.1"/>
    </source>
</evidence>
<dbReference type="PANTHER" id="PTHR33332">
    <property type="entry name" value="REVERSE TRANSCRIPTASE DOMAIN-CONTAINING PROTEIN"/>
    <property type="match status" value="1"/>
</dbReference>
<evidence type="ECO:0000313" key="3">
    <source>
        <dbReference type="Proteomes" id="UP000269221"/>
    </source>
</evidence>
<accession>A0A3M0LCQ8</accession>
<dbReference type="InterPro" id="IPR000477">
    <property type="entry name" value="RT_dom"/>
</dbReference>
<sequence length="153" mass="17156">MHIKCDSMSKWKPVTSGVPQGSLLGPILFNIFINNIDTGTECTLSKFTDDTKLSSAVDFLEGRDAIQRNLERLEELAYGILMKSNKAKCKVMHLGQGNPQDQYRLGNKWIESSTAEELRVLVDKKLDMSYSMCLQLKKPTVSWAASKEAWPVG</sequence>
<dbReference type="Proteomes" id="UP000269221">
    <property type="component" value="Unassembled WGS sequence"/>
</dbReference>
<gene>
    <name evidence="2" type="ORF">DUI87_02613</name>
</gene>
<comment type="caution">
    <text evidence="2">The sequence shown here is derived from an EMBL/GenBank/DDBJ whole genome shotgun (WGS) entry which is preliminary data.</text>
</comment>
<evidence type="ECO:0000259" key="1">
    <source>
        <dbReference type="PROSITE" id="PS50878"/>
    </source>
</evidence>
<dbReference type="EMBL" id="QRBI01000093">
    <property type="protein sequence ID" value="RMC21744.1"/>
    <property type="molecule type" value="Genomic_DNA"/>
</dbReference>
<proteinExistence type="predicted"/>
<dbReference type="Pfam" id="PF00078">
    <property type="entry name" value="RVT_1"/>
    <property type="match status" value="1"/>
</dbReference>